<dbReference type="OrthoDB" id="2590500at2759"/>
<dbReference type="InterPro" id="IPR007308">
    <property type="entry name" value="Rtr1/RPAP2_dom"/>
</dbReference>
<dbReference type="GO" id="GO:0043175">
    <property type="term" value="F:RNA polymerase core enzyme binding"/>
    <property type="evidence" value="ECO:0007669"/>
    <property type="project" value="UniProtKB-UniRule"/>
</dbReference>
<comment type="function">
    <text evidence="12">Putative RNA polymerase II subunit B1 C-terminal domain (CTD) phosphatase involved in RNA polymerase II transcription regulation.</text>
</comment>
<dbReference type="Pfam" id="PF04181">
    <property type="entry name" value="RPAP2_Rtr1"/>
    <property type="match status" value="1"/>
</dbReference>
<evidence type="ECO:0000256" key="6">
    <source>
        <dbReference type="ARBA" id="ARBA00022833"/>
    </source>
</evidence>
<protein>
    <recommendedName>
        <fullName evidence="12">RNA polymerase II subunit B1 CTD phosphatase RPAP2 homolog</fullName>
        <ecNumber evidence="12">3.1.3.16</ecNumber>
    </recommendedName>
</protein>
<dbReference type="GO" id="GO:0008420">
    <property type="term" value="F:RNA polymerase II CTD heptapeptide repeat phosphatase activity"/>
    <property type="evidence" value="ECO:0007669"/>
    <property type="project" value="UniProtKB-UniRule"/>
</dbReference>
<evidence type="ECO:0000313" key="16">
    <source>
        <dbReference type="Proteomes" id="UP000053599"/>
    </source>
</evidence>
<reference evidence="15 16" key="1">
    <citation type="submission" date="2015-01" db="EMBL/GenBank/DDBJ databases">
        <title>The Genome Sequence of Exophiala sideris CBS121828.</title>
        <authorList>
            <consortium name="The Broad Institute Genomics Platform"/>
            <person name="Cuomo C."/>
            <person name="de Hoog S."/>
            <person name="Gorbushina A."/>
            <person name="Stielow B."/>
            <person name="Teixiera M."/>
            <person name="Abouelleil A."/>
            <person name="Chapman S.B."/>
            <person name="Priest M."/>
            <person name="Young S.K."/>
            <person name="Wortman J."/>
            <person name="Nusbaum C."/>
            <person name="Birren B."/>
        </authorList>
    </citation>
    <scope>NUCLEOTIDE SEQUENCE [LARGE SCALE GENOMIC DNA]</scope>
    <source>
        <strain evidence="15 16">CBS 121828</strain>
    </source>
</reference>
<dbReference type="InterPro" id="IPR038534">
    <property type="entry name" value="Rtr1/RPAP2_sf"/>
</dbReference>
<feature type="region of interest" description="Disordered" evidence="13">
    <location>
        <begin position="204"/>
        <end position="247"/>
    </location>
</feature>
<keyword evidence="7 12" id="KW-0904">Protein phosphatase</keyword>
<evidence type="ECO:0000256" key="3">
    <source>
        <dbReference type="ARBA" id="ARBA00022723"/>
    </source>
</evidence>
<sequence>MNTENSKSAVQKRIRTTALRQAQEIEERKNLQARIADLVVEAFDLPSKHDADPARPEASDASLFKQCLGLFQSTDLDDLIYERNIDNRCGYALCPRPNQRLSHNGELIWNKQAGKDFKLVNKAEMERWCSPLCQQRTIFVRAQLGTEPAWLRDVRAVEIKLYDEVAGESLADSLNALSLSKAGDEDLTDKLQALALERGEININSNNEPVPLVEKESDSVPKPPSLKSKQSGKIEGHQPRKVRFHET</sequence>
<evidence type="ECO:0000256" key="11">
    <source>
        <dbReference type="PROSITE-ProRule" id="PRU00812"/>
    </source>
</evidence>
<dbReference type="GO" id="GO:0005737">
    <property type="term" value="C:cytoplasm"/>
    <property type="evidence" value="ECO:0007669"/>
    <property type="project" value="TreeGrafter"/>
</dbReference>
<dbReference type="PROSITE" id="PS51479">
    <property type="entry name" value="ZF_RTR1"/>
    <property type="match status" value="1"/>
</dbReference>
<keyword evidence="3 12" id="KW-0479">Metal-binding</keyword>
<evidence type="ECO:0000256" key="9">
    <source>
        <dbReference type="ARBA" id="ARBA00047761"/>
    </source>
</evidence>
<gene>
    <name evidence="15" type="ORF">PV11_00535</name>
</gene>
<evidence type="ECO:0000256" key="13">
    <source>
        <dbReference type="SAM" id="MobiDB-lite"/>
    </source>
</evidence>
<evidence type="ECO:0000259" key="14">
    <source>
        <dbReference type="PROSITE" id="PS51479"/>
    </source>
</evidence>
<keyword evidence="5 12" id="KW-0378">Hydrolase</keyword>
<evidence type="ECO:0000256" key="1">
    <source>
        <dbReference type="ARBA" id="ARBA00004123"/>
    </source>
</evidence>
<dbReference type="EMBL" id="KN846951">
    <property type="protein sequence ID" value="KIV84777.1"/>
    <property type="molecule type" value="Genomic_DNA"/>
</dbReference>
<comment type="subcellular location">
    <subcellularLocation>
        <location evidence="1 12">Nucleus</location>
    </subcellularLocation>
</comment>
<organism evidence="15 16">
    <name type="scientific">Exophiala sideris</name>
    <dbReference type="NCBI Taxonomy" id="1016849"/>
    <lineage>
        <taxon>Eukaryota</taxon>
        <taxon>Fungi</taxon>
        <taxon>Dikarya</taxon>
        <taxon>Ascomycota</taxon>
        <taxon>Pezizomycotina</taxon>
        <taxon>Eurotiomycetes</taxon>
        <taxon>Chaetothyriomycetidae</taxon>
        <taxon>Chaetothyriales</taxon>
        <taxon>Herpotrichiellaceae</taxon>
        <taxon>Exophiala</taxon>
    </lineage>
</organism>
<comment type="similarity">
    <text evidence="2 11 12">Belongs to the RPAP2 family.</text>
</comment>
<evidence type="ECO:0000313" key="15">
    <source>
        <dbReference type="EMBL" id="KIV84777.1"/>
    </source>
</evidence>
<keyword evidence="8 12" id="KW-0539">Nucleus</keyword>
<name>A0A0D1YPP0_9EURO</name>
<dbReference type="GO" id="GO:0008270">
    <property type="term" value="F:zinc ion binding"/>
    <property type="evidence" value="ECO:0007669"/>
    <property type="project" value="UniProtKB-KW"/>
</dbReference>
<keyword evidence="6 12" id="KW-0862">Zinc</keyword>
<dbReference type="InterPro" id="IPR039693">
    <property type="entry name" value="Rtr1/RPAP2"/>
</dbReference>
<evidence type="ECO:0000256" key="7">
    <source>
        <dbReference type="ARBA" id="ARBA00022912"/>
    </source>
</evidence>
<dbReference type="PANTHER" id="PTHR14732:SF0">
    <property type="entry name" value="RNA POLYMERASE II SUBUNIT B1 CTD PHOSPHATASE RPAP2-RELATED"/>
    <property type="match status" value="1"/>
</dbReference>
<accession>A0A0D1YPP0</accession>
<evidence type="ECO:0000256" key="8">
    <source>
        <dbReference type="ARBA" id="ARBA00023242"/>
    </source>
</evidence>
<dbReference type="EC" id="3.1.3.16" evidence="12"/>
<proteinExistence type="inferred from homology"/>
<evidence type="ECO:0000256" key="10">
    <source>
        <dbReference type="ARBA" id="ARBA00048336"/>
    </source>
</evidence>
<dbReference type="GO" id="GO:0005634">
    <property type="term" value="C:nucleus"/>
    <property type="evidence" value="ECO:0007669"/>
    <property type="project" value="UniProtKB-SubCell"/>
</dbReference>
<evidence type="ECO:0000256" key="4">
    <source>
        <dbReference type="ARBA" id="ARBA00022771"/>
    </source>
</evidence>
<feature type="compositionally biased region" description="Basic and acidic residues" evidence="13">
    <location>
        <begin position="232"/>
        <end position="247"/>
    </location>
</feature>
<dbReference type="Proteomes" id="UP000053599">
    <property type="component" value="Unassembled WGS sequence"/>
</dbReference>
<evidence type="ECO:0000256" key="12">
    <source>
        <dbReference type="RuleBase" id="RU367080"/>
    </source>
</evidence>
<keyword evidence="4 12" id="KW-0863">Zinc-finger</keyword>
<dbReference type="STRING" id="1016849.A0A0D1YPP0"/>
<evidence type="ECO:0000256" key="2">
    <source>
        <dbReference type="ARBA" id="ARBA00005676"/>
    </source>
</evidence>
<dbReference type="PANTHER" id="PTHR14732">
    <property type="entry name" value="RNA POLYMERASE II SUBUNIT B1 CTD PHOSPHATASE RPAP2-RELATED"/>
    <property type="match status" value="1"/>
</dbReference>
<dbReference type="Gene3D" id="1.25.40.820">
    <property type="match status" value="1"/>
</dbReference>
<comment type="catalytic activity">
    <reaction evidence="9 12">
        <text>O-phospho-L-seryl-[protein] + H2O = L-seryl-[protein] + phosphate</text>
        <dbReference type="Rhea" id="RHEA:20629"/>
        <dbReference type="Rhea" id="RHEA-COMP:9863"/>
        <dbReference type="Rhea" id="RHEA-COMP:11604"/>
        <dbReference type="ChEBI" id="CHEBI:15377"/>
        <dbReference type="ChEBI" id="CHEBI:29999"/>
        <dbReference type="ChEBI" id="CHEBI:43474"/>
        <dbReference type="ChEBI" id="CHEBI:83421"/>
        <dbReference type="EC" id="3.1.3.16"/>
    </reaction>
</comment>
<comment type="catalytic activity">
    <reaction evidence="10 12">
        <text>O-phospho-L-threonyl-[protein] + H2O = L-threonyl-[protein] + phosphate</text>
        <dbReference type="Rhea" id="RHEA:47004"/>
        <dbReference type="Rhea" id="RHEA-COMP:11060"/>
        <dbReference type="Rhea" id="RHEA-COMP:11605"/>
        <dbReference type="ChEBI" id="CHEBI:15377"/>
        <dbReference type="ChEBI" id="CHEBI:30013"/>
        <dbReference type="ChEBI" id="CHEBI:43474"/>
        <dbReference type="ChEBI" id="CHEBI:61977"/>
        <dbReference type="EC" id="3.1.3.16"/>
    </reaction>
</comment>
<evidence type="ECO:0000256" key="5">
    <source>
        <dbReference type="ARBA" id="ARBA00022801"/>
    </source>
</evidence>
<dbReference type="HOGENOM" id="CLU_049331_1_0_1"/>
<feature type="domain" description="RTR1-type" evidence="14">
    <location>
        <begin position="66"/>
        <end position="153"/>
    </location>
</feature>
<dbReference type="AlphaFoldDB" id="A0A0D1YPP0"/>